<accession>A0A2Z4IIN9</accession>
<proteinExistence type="predicted"/>
<name>A0A2Z4IIN9_9BACT</name>
<reference evidence="1 2" key="1">
    <citation type="submission" date="2018-06" db="EMBL/GenBank/DDBJ databases">
        <title>Echinicola strongylocentroti sp. nov., isolated from a sea urchin Strongylocentrotus intermedius.</title>
        <authorList>
            <person name="Bae S.S."/>
        </authorList>
    </citation>
    <scope>NUCLEOTIDE SEQUENCE [LARGE SCALE GENOMIC DNA]</scope>
    <source>
        <strain evidence="1 2">MEBiC08714</strain>
    </source>
</reference>
<dbReference type="EMBL" id="CP030041">
    <property type="protein sequence ID" value="AWW30765.1"/>
    <property type="molecule type" value="Genomic_DNA"/>
</dbReference>
<dbReference type="RefSeq" id="WP_112784142.1">
    <property type="nucleotide sequence ID" value="NZ_CP030041.1"/>
</dbReference>
<protein>
    <submittedName>
        <fullName evidence="1">Uncharacterized protein</fullName>
    </submittedName>
</protein>
<dbReference type="OrthoDB" id="674954at2"/>
<organism evidence="1 2">
    <name type="scientific">Echinicola strongylocentroti</name>
    <dbReference type="NCBI Taxonomy" id="1795355"/>
    <lineage>
        <taxon>Bacteria</taxon>
        <taxon>Pseudomonadati</taxon>
        <taxon>Bacteroidota</taxon>
        <taxon>Cytophagia</taxon>
        <taxon>Cytophagales</taxon>
        <taxon>Cyclobacteriaceae</taxon>
        <taxon>Echinicola</taxon>
    </lineage>
</organism>
<dbReference type="AlphaFoldDB" id="A0A2Z4IIN9"/>
<dbReference type="KEGG" id="est:DN752_11875"/>
<dbReference type="Proteomes" id="UP000248688">
    <property type="component" value="Chromosome"/>
</dbReference>
<keyword evidence="2" id="KW-1185">Reference proteome</keyword>
<gene>
    <name evidence="1" type="ORF">DN752_11875</name>
</gene>
<evidence type="ECO:0000313" key="2">
    <source>
        <dbReference type="Proteomes" id="UP000248688"/>
    </source>
</evidence>
<evidence type="ECO:0000313" key="1">
    <source>
        <dbReference type="EMBL" id="AWW30765.1"/>
    </source>
</evidence>
<sequence>MPEINTEEIFEKMVTAAQSVLTNHWEEAQPFAENELKVLANNIKLIGELKLQGKITEEQAKHYLEIQKSSARIVLLTIEGLGILAVEGAINAALDVVKATVNTALGWKLI</sequence>